<dbReference type="Proteomes" id="UP000553343">
    <property type="component" value="Unassembled WGS sequence"/>
</dbReference>
<feature type="transmembrane region" description="Helical" evidence="5">
    <location>
        <begin position="166"/>
        <end position="194"/>
    </location>
</feature>
<feature type="transmembrane region" description="Helical" evidence="5">
    <location>
        <begin position="131"/>
        <end position="154"/>
    </location>
</feature>
<evidence type="ECO:0000259" key="6">
    <source>
        <dbReference type="PROSITE" id="PS51012"/>
    </source>
</evidence>
<keyword evidence="4" id="KW-0997">Cell inner membrane</keyword>
<keyword evidence="4" id="KW-1003">Cell membrane</keyword>
<feature type="domain" description="ABC transmembrane type-2" evidence="6">
    <location>
        <begin position="55"/>
        <end position="275"/>
    </location>
</feature>
<dbReference type="AlphaFoldDB" id="A0A850T4Q1"/>
<sequence>MNDPSLKKTIYTPESAMARPGKLARAMFHDLLASRELAWRLAVRDISAQYRQAFLGILWAFILPLANTVTWIFLSGAGIVSMGETALPYPVYVFSGSMLWAILMDAVNAPLNQTTAAKSMLAKLNFPRESLVISGIYQTLFNAGIKIILLLFVLPFMGIDLGWRLLLFPIGLISLVMVGTAIGLLLTPMGVLYTDIGKGLPLLMQFLMYLTPVIFPMPKTGIAAAIYTLNPLTPLILTARDWLTGLPAEYLSGFIIVNVLAIILLIAVWILFRLALPILIERMSS</sequence>
<comment type="caution">
    <text evidence="7">The sequence shown here is derived from an EMBL/GenBank/DDBJ whole genome shotgun (WGS) entry which is preliminary data.</text>
</comment>
<evidence type="ECO:0000256" key="5">
    <source>
        <dbReference type="SAM" id="Phobius"/>
    </source>
</evidence>
<evidence type="ECO:0000313" key="8">
    <source>
        <dbReference type="Proteomes" id="UP000553343"/>
    </source>
</evidence>
<keyword evidence="5" id="KW-0812">Transmembrane</keyword>
<evidence type="ECO:0000313" key="7">
    <source>
        <dbReference type="EMBL" id="NWH06753.1"/>
    </source>
</evidence>
<dbReference type="PROSITE" id="PS51012">
    <property type="entry name" value="ABC_TM2"/>
    <property type="match status" value="1"/>
</dbReference>
<dbReference type="GO" id="GO:0005886">
    <property type="term" value="C:plasma membrane"/>
    <property type="evidence" value="ECO:0007669"/>
    <property type="project" value="UniProtKB-SubCell"/>
</dbReference>
<comment type="similarity">
    <text evidence="2">Belongs to the ABC-2 integral membrane protein family.</text>
</comment>
<accession>A0A850T4Q1</accession>
<feature type="transmembrane region" description="Helical" evidence="5">
    <location>
        <begin position="206"/>
        <end position="230"/>
    </location>
</feature>
<feature type="transmembrane region" description="Helical" evidence="5">
    <location>
        <begin position="89"/>
        <end position="111"/>
    </location>
</feature>
<evidence type="ECO:0000256" key="4">
    <source>
        <dbReference type="ARBA" id="ARBA00022519"/>
    </source>
</evidence>
<feature type="transmembrane region" description="Helical" evidence="5">
    <location>
        <begin position="250"/>
        <end position="276"/>
    </location>
</feature>
<organism evidence="7 8">
    <name type="scientific">Desulfobacter latus</name>
    <dbReference type="NCBI Taxonomy" id="2292"/>
    <lineage>
        <taxon>Bacteria</taxon>
        <taxon>Pseudomonadati</taxon>
        <taxon>Thermodesulfobacteriota</taxon>
        <taxon>Desulfobacteria</taxon>
        <taxon>Desulfobacterales</taxon>
        <taxon>Desulfobacteraceae</taxon>
        <taxon>Desulfobacter</taxon>
    </lineage>
</organism>
<dbReference type="EMBL" id="JACADJ010000107">
    <property type="protein sequence ID" value="NWH06753.1"/>
    <property type="molecule type" value="Genomic_DNA"/>
</dbReference>
<dbReference type="RefSeq" id="WP_178368205.1">
    <property type="nucleotide sequence ID" value="NZ_JACADJ010000107.1"/>
</dbReference>
<evidence type="ECO:0000256" key="3">
    <source>
        <dbReference type="ARBA" id="ARBA00022448"/>
    </source>
</evidence>
<evidence type="ECO:0000256" key="2">
    <source>
        <dbReference type="ARBA" id="ARBA00007783"/>
    </source>
</evidence>
<evidence type="ECO:0000256" key="1">
    <source>
        <dbReference type="ARBA" id="ARBA00004429"/>
    </source>
</evidence>
<gene>
    <name evidence="7" type="ORF">HXW94_17505</name>
</gene>
<keyword evidence="5" id="KW-1133">Transmembrane helix</keyword>
<feature type="transmembrane region" description="Helical" evidence="5">
    <location>
        <begin position="53"/>
        <end position="74"/>
    </location>
</feature>
<dbReference type="PANTHER" id="PTHR30413">
    <property type="entry name" value="INNER MEMBRANE TRANSPORT PERMEASE"/>
    <property type="match status" value="1"/>
</dbReference>
<protein>
    <submittedName>
        <fullName evidence="7">ABC transporter permease</fullName>
    </submittedName>
</protein>
<keyword evidence="8" id="KW-1185">Reference proteome</keyword>
<dbReference type="PANTHER" id="PTHR30413:SF8">
    <property type="entry name" value="TRANSPORT PERMEASE PROTEIN"/>
    <property type="match status" value="1"/>
</dbReference>
<proteinExistence type="inferred from homology"/>
<dbReference type="InterPro" id="IPR047817">
    <property type="entry name" value="ABC2_TM_bact-type"/>
</dbReference>
<name>A0A850T4Q1_9BACT</name>
<comment type="subcellular location">
    <subcellularLocation>
        <location evidence="1">Cell inner membrane</location>
        <topology evidence="1">Multi-pass membrane protein</topology>
    </subcellularLocation>
</comment>
<dbReference type="GO" id="GO:0015920">
    <property type="term" value="P:lipopolysaccharide transport"/>
    <property type="evidence" value="ECO:0007669"/>
    <property type="project" value="TreeGrafter"/>
</dbReference>
<reference evidence="7 8" key="1">
    <citation type="submission" date="2020-06" db="EMBL/GenBank/DDBJ databases">
        <title>High-quality draft genome of sulfate reducer Desulfobacter latus type strain AcrS2 isolated from marine sediment.</title>
        <authorList>
            <person name="Hoppe M."/>
            <person name="Larsen C.K."/>
            <person name="Marshall I.P.G."/>
            <person name="Schramm A."/>
            <person name="Marietou A.G."/>
        </authorList>
    </citation>
    <scope>NUCLEOTIDE SEQUENCE [LARGE SCALE GENOMIC DNA]</scope>
    <source>
        <strain evidence="7 8">AcRS2</strain>
    </source>
</reference>
<keyword evidence="3" id="KW-0813">Transport</keyword>
<keyword evidence="5" id="KW-0472">Membrane</keyword>